<dbReference type="AlphaFoldDB" id="A0A1T3NYW1"/>
<dbReference type="Pfam" id="PF13560">
    <property type="entry name" value="HTH_31"/>
    <property type="match status" value="1"/>
</dbReference>
<dbReference type="STRING" id="159449.B4N89_13640"/>
<dbReference type="Proteomes" id="UP000190037">
    <property type="component" value="Unassembled WGS sequence"/>
</dbReference>
<evidence type="ECO:0000313" key="2">
    <source>
        <dbReference type="EMBL" id="OPC81840.1"/>
    </source>
</evidence>
<gene>
    <name evidence="2" type="ORF">B4N89_13640</name>
</gene>
<name>A0A1T3NYW1_9ACTN</name>
<dbReference type="SUPFAM" id="SSF47413">
    <property type="entry name" value="lambda repressor-like DNA-binding domains"/>
    <property type="match status" value="1"/>
</dbReference>
<dbReference type="CDD" id="cd00093">
    <property type="entry name" value="HTH_XRE"/>
    <property type="match status" value="1"/>
</dbReference>
<dbReference type="GO" id="GO:0003677">
    <property type="term" value="F:DNA binding"/>
    <property type="evidence" value="ECO:0007669"/>
    <property type="project" value="InterPro"/>
</dbReference>
<evidence type="ECO:0000259" key="1">
    <source>
        <dbReference type="PROSITE" id="PS50943"/>
    </source>
</evidence>
<organism evidence="2 3">
    <name type="scientific">Embleya scabrispora</name>
    <dbReference type="NCBI Taxonomy" id="159449"/>
    <lineage>
        <taxon>Bacteria</taxon>
        <taxon>Bacillati</taxon>
        <taxon>Actinomycetota</taxon>
        <taxon>Actinomycetes</taxon>
        <taxon>Kitasatosporales</taxon>
        <taxon>Streptomycetaceae</taxon>
        <taxon>Embleya</taxon>
    </lineage>
</organism>
<dbReference type="PROSITE" id="PS50943">
    <property type="entry name" value="HTH_CROC1"/>
    <property type="match status" value="1"/>
</dbReference>
<dbReference type="InterPro" id="IPR010982">
    <property type="entry name" value="Lambda_DNA-bd_dom_sf"/>
</dbReference>
<keyword evidence="3" id="KW-1185">Reference proteome</keyword>
<feature type="domain" description="HTH cro/C1-type" evidence="1">
    <location>
        <begin position="37"/>
        <end position="73"/>
    </location>
</feature>
<comment type="caution">
    <text evidence="2">The sequence shown here is derived from an EMBL/GenBank/DDBJ whole genome shotgun (WGS) entry which is preliminary data.</text>
</comment>
<dbReference type="EMBL" id="MWQN01000001">
    <property type="protein sequence ID" value="OPC81840.1"/>
    <property type="molecule type" value="Genomic_DNA"/>
</dbReference>
<dbReference type="Gene3D" id="1.10.260.40">
    <property type="entry name" value="lambda repressor-like DNA-binding domains"/>
    <property type="match status" value="1"/>
</dbReference>
<protein>
    <recommendedName>
        <fullName evidence="1">HTH cro/C1-type domain-containing protein</fullName>
    </recommendedName>
</protein>
<proteinExistence type="predicted"/>
<sequence length="78" mass="8175">MGVNMPTLISYSVRTDRLRSAAAARGDHTGQAIHRTTGVSAGVISRTLNGRTVPSLKTLIRLGAPYGLTLDDLVGDAL</sequence>
<dbReference type="InterPro" id="IPR001387">
    <property type="entry name" value="Cro/C1-type_HTH"/>
</dbReference>
<reference evidence="2 3" key="1">
    <citation type="submission" date="2017-03" db="EMBL/GenBank/DDBJ databases">
        <title>Draft genome sequence of Streptomyces scabrisporus NF3, endophyte isolated from Amphipterygium adstringens.</title>
        <authorList>
            <person name="Vazquez M."/>
            <person name="Ceapa C.D."/>
            <person name="Rodriguez Luna D."/>
            <person name="Sanchez Esquivel S."/>
        </authorList>
    </citation>
    <scope>NUCLEOTIDE SEQUENCE [LARGE SCALE GENOMIC DNA]</scope>
    <source>
        <strain evidence="2 3">NF3</strain>
    </source>
</reference>
<evidence type="ECO:0000313" key="3">
    <source>
        <dbReference type="Proteomes" id="UP000190037"/>
    </source>
</evidence>
<accession>A0A1T3NYW1</accession>